<dbReference type="AlphaFoldDB" id="A0A919R2Y8"/>
<name>A0A919R2Y8_9ACTN</name>
<gene>
    <name evidence="2" type="ORF">Sru01_23920</name>
</gene>
<dbReference type="PANTHER" id="PTHR35399:SF2">
    <property type="entry name" value="DUF839 DOMAIN-CONTAINING PROTEIN"/>
    <property type="match status" value="1"/>
</dbReference>
<dbReference type="EMBL" id="BOOU01000035">
    <property type="protein sequence ID" value="GII77410.1"/>
    <property type="molecule type" value="Genomic_DNA"/>
</dbReference>
<reference evidence="2" key="1">
    <citation type="submission" date="2021-01" db="EMBL/GenBank/DDBJ databases">
        <title>Whole genome shotgun sequence of Sphaerisporangium rufum NBRC 109079.</title>
        <authorList>
            <person name="Komaki H."/>
            <person name="Tamura T."/>
        </authorList>
    </citation>
    <scope>NUCLEOTIDE SEQUENCE</scope>
    <source>
        <strain evidence="2">NBRC 109079</strain>
    </source>
</reference>
<evidence type="ECO:0000256" key="1">
    <source>
        <dbReference type="SAM" id="MobiDB-lite"/>
    </source>
</evidence>
<dbReference type="PROSITE" id="PS51318">
    <property type="entry name" value="TAT"/>
    <property type="match status" value="1"/>
</dbReference>
<dbReference type="PANTHER" id="PTHR35399">
    <property type="entry name" value="SLR8030 PROTEIN"/>
    <property type="match status" value="1"/>
</dbReference>
<evidence type="ECO:0000313" key="2">
    <source>
        <dbReference type="EMBL" id="GII77410.1"/>
    </source>
</evidence>
<dbReference type="InterPro" id="IPR008557">
    <property type="entry name" value="PhoX"/>
</dbReference>
<comment type="caution">
    <text evidence="2">The sequence shown here is derived from an EMBL/GenBank/DDBJ whole genome shotgun (WGS) entry which is preliminary data.</text>
</comment>
<organism evidence="2 3">
    <name type="scientific">Sphaerisporangium rufum</name>
    <dbReference type="NCBI Taxonomy" id="1381558"/>
    <lineage>
        <taxon>Bacteria</taxon>
        <taxon>Bacillati</taxon>
        <taxon>Actinomycetota</taxon>
        <taxon>Actinomycetes</taxon>
        <taxon>Streptosporangiales</taxon>
        <taxon>Streptosporangiaceae</taxon>
        <taxon>Sphaerisporangium</taxon>
    </lineage>
</organism>
<keyword evidence="3" id="KW-1185">Reference proteome</keyword>
<proteinExistence type="predicted"/>
<protein>
    <recommendedName>
        <fullName evidence="4">Phosphatase</fullName>
    </recommendedName>
</protein>
<evidence type="ECO:0008006" key="4">
    <source>
        <dbReference type="Google" id="ProtNLM"/>
    </source>
</evidence>
<dbReference type="InterPro" id="IPR006311">
    <property type="entry name" value="TAT_signal"/>
</dbReference>
<dbReference type="RefSeq" id="WP_203984289.1">
    <property type="nucleotide sequence ID" value="NZ_BOOU01000035.1"/>
</dbReference>
<evidence type="ECO:0000313" key="3">
    <source>
        <dbReference type="Proteomes" id="UP000655287"/>
    </source>
</evidence>
<dbReference type="Proteomes" id="UP000655287">
    <property type="component" value="Unassembled WGS sequence"/>
</dbReference>
<accession>A0A919R2Y8</accession>
<feature type="region of interest" description="Disordered" evidence="1">
    <location>
        <begin position="660"/>
        <end position="682"/>
    </location>
</feature>
<sequence length="696" mass="73771">MANSSPRRLLPLVATPGGGGRDAMTCRYRCGDACAHETPNTSGNPYFADVLAGTLSRRGALRAGTLGTLVAVAGVAGTAGPAAAGPAADPGGPDAAAATGARQPGRLRFTAVAPNTADALTVADGYRSSVVVRWGDPVLPGAPEFDFDAQTSRAQARQFGYNCDFVTFFPLGRDRGLLWVNHEYTDEELMFRGYPGGDTAPVELIEIAMAAHGGSVVEIERAGRGGEWRLVTRGRRRYNRRVTARTEMRLTGPAAGSELLRTAADPRGTTVYGMLNNCSGGTTPWRTVLSGEENWNQYFVGGNGVPEDRKPFLARYGVDTAVAVPAGSRRFDRADERFDLARHPNEVNRFGWVVEIDPFDPDAAPVKRTALGRFAHEAATTTLTRDGRVAVYMGDDGRFEYIYKFVSDGRFVPGFDRHNRTLLDQGTLYVARFTGDSPAVEIDGSGRLPADGGFDGAGSWIPLVRGDRSFVAGMTAAEVLVHTRIAADKAGATKMDRPEDIERNPVTGAVYVALTNNTRRTATDADEANPRANNKHGHLLEISERGGDAGATSFGWAVPLVCGDPADPATYFAGYDRGQVSPISCPDNLAIDPAGNLWIATDGNALGANDGIFAMPVRGPERGRVRQFLTVPRGAEACGPLVTADGLSLFVAVQHPGEITGASPDAPASHWPDGGAAQPRPSVAVVWHPGGERIGS</sequence>
<dbReference type="Pfam" id="PF05787">
    <property type="entry name" value="PhoX"/>
    <property type="match status" value="1"/>
</dbReference>
<dbReference type="SUPFAM" id="SSF101898">
    <property type="entry name" value="NHL repeat"/>
    <property type="match status" value="1"/>
</dbReference>